<dbReference type="SUPFAM" id="SSF51206">
    <property type="entry name" value="cAMP-binding domain-like"/>
    <property type="match status" value="1"/>
</dbReference>
<dbReference type="InterPro" id="IPR029787">
    <property type="entry name" value="Nucleotide_cyclase"/>
</dbReference>
<evidence type="ECO:0000313" key="3">
    <source>
        <dbReference type="EMBL" id="NKC34234.1"/>
    </source>
</evidence>
<evidence type="ECO:0000313" key="4">
    <source>
        <dbReference type="Proteomes" id="UP000787635"/>
    </source>
</evidence>
<dbReference type="InterPro" id="IPR050397">
    <property type="entry name" value="Env_Response_Regulators"/>
</dbReference>
<dbReference type="Proteomes" id="UP000787635">
    <property type="component" value="Unassembled WGS sequence"/>
</dbReference>
<dbReference type="SUPFAM" id="SSF55073">
    <property type="entry name" value="Nucleotide cyclase"/>
    <property type="match status" value="1"/>
</dbReference>
<gene>
    <name evidence="3" type="ORF">HEQ75_25485</name>
</gene>
<dbReference type="Gene3D" id="2.60.120.10">
    <property type="entry name" value="Jelly Rolls"/>
    <property type="match status" value="1"/>
</dbReference>
<dbReference type="Pfam" id="PF00027">
    <property type="entry name" value="cNMP_binding"/>
    <property type="match status" value="1"/>
</dbReference>
<dbReference type="PROSITE" id="PS50042">
    <property type="entry name" value="CNMP_BINDING_3"/>
    <property type="match status" value="1"/>
</dbReference>
<dbReference type="SMART" id="SM00267">
    <property type="entry name" value="GGDEF"/>
    <property type="match status" value="1"/>
</dbReference>
<dbReference type="Pfam" id="PF00990">
    <property type="entry name" value="GGDEF"/>
    <property type="match status" value="1"/>
</dbReference>
<dbReference type="InterPro" id="IPR000160">
    <property type="entry name" value="GGDEF_dom"/>
</dbReference>
<protein>
    <submittedName>
        <fullName evidence="3">Cyclic nucleotide-binding domain-containing protein</fullName>
    </submittedName>
</protein>
<dbReference type="Gene3D" id="3.30.70.270">
    <property type="match status" value="1"/>
</dbReference>
<dbReference type="InterPro" id="IPR043128">
    <property type="entry name" value="Rev_trsase/Diguanyl_cyclase"/>
</dbReference>
<dbReference type="PROSITE" id="PS50887">
    <property type="entry name" value="GGDEF"/>
    <property type="match status" value="1"/>
</dbReference>
<name>A0ABX1EAI6_9PROT</name>
<organism evidence="3 4">
    <name type="scientific">Falsiroseomonas selenitidurans</name>
    <dbReference type="NCBI Taxonomy" id="2716335"/>
    <lineage>
        <taxon>Bacteria</taxon>
        <taxon>Pseudomonadati</taxon>
        <taxon>Pseudomonadota</taxon>
        <taxon>Alphaproteobacteria</taxon>
        <taxon>Acetobacterales</taxon>
        <taxon>Roseomonadaceae</taxon>
        <taxon>Falsiroseomonas</taxon>
    </lineage>
</organism>
<accession>A0ABX1EAI6</accession>
<feature type="domain" description="GGDEF" evidence="2">
    <location>
        <begin position="195"/>
        <end position="321"/>
    </location>
</feature>
<keyword evidence="4" id="KW-1185">Reference proteome</keyword>
<dbReference type="InterPro" id="IPR014710">
    <property type="entry name" value="RmlC-like_jellyroll"/>
</dbReference>
<dbReference type="NCBIfam" id="TIGR00254">
    <property type="entry name" value="GGDEF"/>
    <property type="match status" value="1"/>
</dbReference>
<dbReference type="CDD" id="cd00038">
    <property type="entry name" value="CAP_ED"/>
    <property type="match status" value="1"/>
</dbReference>
<feature type="domain" description="Cyclic nucleotide-binding" evidence="1">
    <location>
        <begin position="18"/>
        <end position="138"/>
    </location>
</feature>
<proteinExistence type="predicted"/>
<sequence>MSATDVAGLQVALGQVPLFQGLSSGDLDALAGAACYRQVPEGAVLFRRGDPGDGLWLILDGQIRIRLRSAEGAEVVLNHLGPGDTVGEIAALDGGARSAEAVALTPLRALFLERGPALAVLGGRPAALLRLLEALCARLRATSAQVEDAADSALRRDRRHADEVAEAIDRNPLTHLPGNQAVRAAVERLAAPAAAARALCYLDLDHFKPFNDRFGFRTGDVALARCADALRRHFGARGDGFIGHIGGDDFFLGLSLGLSPGPAGAAGLRPRLAAMRADFMAGVAEFHTEAERAAGRFAGKDRDGQPRDFPLLGCSIAVLQLAPGEGMAPAAVGARIAALKSAAKAAPDGIAAG</sequence>
<dbReference type="SMART" id="SM00100">
    <property type="entry name" value="cNMP"/>
    <property type="match status" value="1"/>
</dbReference>
<comment type="caution">
    <text evidence="3">The sequence shown here is derived from an EMBL/GenBank/DDBJ whole genome shotgun (WGS) entry which is preliminary data.</text>
</comment>
<dbReference type="InterPro" id="IPR018490">
    <property type="entry name" value="cNMP-bd_dom_sf"/>
</dbReference>
<dbReference type="RefSeq" id="WP_168034948.1">
    <property type="nucleotide sequence ID" value="NZ_JAAVNE010000071.1"/>
</dbReference>
<dbReference type="PANTHER" id="PTHR24567">
    <property type="entry name" value="CRP FAMILY TRANSCRIPTIONAL REGULATORY PROTEIN"/>
    <property type="match status" value="1"/>
</dbReference>
<dbReference type="EMBL" id="JAAVNE010000071">
    <property type="protein sequence ID" value="NKC34234.1"/>
    <property type="molecule type" value="Genomic_DNA"/>
</dbReference>
<reference evidence="3 4" key="1">
    <citation type="submission" date="2020-03" db="EMBL/GenBank/DDBJ databases">
        <title>Roseomonas selenitidurans sp. nov. isolated from urban soil.</title>
        <authorList>
            <person name="Liu H."/>
        </authorList>
    </citation>
    <scope>NUCLEOTIDE SEQUENCE [LARGE SCALE GENOMIC DNA]</scope>
    <source>
        <strain evidence="3 4">BU-1</strain>
    </source>
</reference>
<evidence type="ECO:0000259" key="1">
    <source>
        <dbReference type="PROSITE" id="PS50042"/>
    </source>
</evidence>
<evidence type="ECO:0000259" key="2">
    <source>
        <dbReference type="PROSITE" id="PS50887"/>
    </source>
</evidence>
<dbReference type="PANTHER" id="PTHR24567:SF74">
    <property type="entry name" value="HTH-TYPE TRANSCRIPTIONAL REGULATOR ARCR"/>
    <property type="match status" value="1"/>
</dbReference>
<dbReference type="InterPro" id="IPR000595">
    <property type="entry name" value="cNMP-bd_dom"/>
</dbReference>